<dbReference type="EMBL" id="BOPV01000001">
    <property type="protein sequence ID" value="GIL41473.1"/>
    <property type="molecule type" value="Genomic_DNA"/>
</dbReference>
<name>A0A8S8XDH6_9PROT</name>
<accession>A0A8S8XDH6</accession>
<dbReference type="SUPFAM" id="SSF48295">
    <property type="entry name" value="TrpR-like"/>
    <property type="match status" value="1"/>
</dbReference>
<proteinExistence type="predicted"/>
<dbReference type="AlphaFoldDB" id="A0A8S8XDH6"/>
<dbReference type="Gene3D" id="1.10.10.10">
    <property type="entry name" value="Winged helix-like DNA-binding domain superfamily/Winged helix DNA-binding domain"/>
    <property type="match status" value="1"/>
</dbReference>
<organism evidence="1 2">
    <name type="scientific">Roseiterribacter gracilis</name>
    <dbReference type="NCBI Taxonomy" id="2812848"/>
    <lineage>
        <taxon>Bacteria</taxon>
        <taxon>Pseudomonadati</taxon>
        <taxon>Pseudomonadota</taxon>
        <taxon>Alphaproteobacteria</taxon>
        <taxon>Rhodospirillales</taxon>
        <taxon>Roseiterribacteraceae</taxon>
        <taxon>Roseiterribacter</taxon>
    </lineage>
</organism>
<dbReference type="Pfam" id="PF06627">
    <property type="entry name" value="DUF1153"/>
    <property type="match status" value="1"/>
</dbReference>
<dbReference type="GO" id="GO:0043565">
    <property type="term" value="F:sequence-specific DNA binding"/>
    <property type="evidence" value="ECO:0007669"/>
    <property type="project" value="InterPro"/>
</dbReference>
<dbReference type="InterPro" id="IPR010921">
    <property type="entry name" value="Trp_repressor/repl_initiator"/>
</dbReference>
<dbReference type="Proteomes" id="UP000681075">
    <property type="component" value="Unassembled WGS sequence"/>
</dbReference>
<reference evidence="1" key="1">
    <citation type="submission" date="2021-02" db="EMBL/GenBank/DDBJ databases">
        <title>Genome sequence of Rhodospirillales sp. strain TMPK1 isolated from soil.</title>
        <authorList>
            <person name="Nakai R."/>
            <person name="Kusada H."/>
            <person name="Tamaki H."/>
        </authorList>
    </citation>
    <scope>NUCLEOTIDE SEQUENCE</scope>
    <source>
        <strain evidence="1">TMPK1</strain>
    </source>
</reference>
<evidence type="ECO:0000313" key="1">
    <source>
        <dbReference type="EMBL" id="GIL41473.1"/>
    </source>
</evidence>
<gene>
    <name evidence="1" type="ORF">TMPK1_37100</name>
</gene>
<evidence type="ECO:0000313" key="2">
    <source>
        <dbReference type="Proteomes" id="UP000681075"/>
    </source>
</evidence>
<protein>
    <recommendedName>
        <fullName evidence="3">DUF1153 domain-containing protein</fullName>
    </recommendedName>
</protein>
<dbReference type="InterPro" id="IPR009534">
    <property type="entry name" value="DUF1153"/>
</dbReference>
<keyword evidence="2" id="KW-1185">Reference proteome</keyword>
<evidence type="ECO:0008006" key="3">
    <source>
        <dbReference type="Google" id="ProtNLM"/>
    </source>
</evidence>
<dbReference type="InterPro" id="IPR036388">
    <property type="entry name" value="WH-like_DNA-bd_sf"/>
</dbReference>
<sequence length="74" mass="8566">MSGRDPIELPPTDTKRWVVRRKAAVVAAVRLGHLTLEEACARYSLSLDEFLSWQRVVDRYGIHGLRATRVQQYR</sequence>
<comment type="caution">
    <text evidence="1">The sequence shown here is derived from an EMBL/GenBank/DDBJ whole genome shotgun (WGS) entry which is preliminary data.</text>
</comment>